<dbReference type="FunFam" id="3.40.50.720:FF:000410">
    <property type="entry name" value="Peroxisomal multifunctional beta-oxidation protein"/>
    <property type="match status" value="1"/>
</dbReference>
<dbReference type="Gene3D" id="1.10.287.4290">
    <property type="match status" value="1"/>
</dbReference>
<evidence type="ECO:0000256" key="3">
    <source>
        <dbReference type="ARBA" id="ARBA00006484"/>
    </source>
</evidence>
<evidence type="ECO:0000256" key="20">
    <source>
        <dbReference type="ARBA" id="ARBA00081853"/>
    </source>
</evidence>
<comment type="function">
    <text evidence="18">Second trifunctional enzyme acting on the beta-oxidation pathway for fatty acids, possessing hydratase-dehydrogenase-epimerase activities. Converts trans-2-enoyl-CoA via D-3-hydroxyacyl-CoA to 3-ketoacyl-CoA.</text>
</comment>
<evidence type="ECO:0000256" key="9">
    <source>
        <dbReference type="ARBA" id="ARBA00022857"/>
    </source>
</evidence>
<comment type="pathway">
    <text evidence="2">Lipid metabolism; fatty acid beta-oxidation.</text>
</comment>
<dbReference type="InterPro" id="IPR020904">
    <property type="entry name" value="Sc_DH/Rdtase_CS"/>
</dbReference>
<dbReference type="Pfam" id="PF22622">
    <property type="entry name" value="MFE-2_hydrat-2_N"/>
    <property type="match status" value="1"/>
</dbReference>
<dbReference type="PANTHER" id="PTHR45024">
    <property type="entry name" value="DEHYDROGENASES, SHORT CHAIN"/>
    <property type="match status" value="1"/>
</dbReference>
<dbReference type="FunFam" id="3.40.50.720:FF:000185">
    <property type="entry name" value="peroxisomal multifunctional enzyme type 2"/>
    <property type="match status" value="1"/>
</dbReference>
<keyword evidence="8" id="KW-0276">Fatty acid metabolism</keyword>
<evidence type="ECO:0000256" key="7">
    <source>
        <dbReference type="ARBA" id="ARBA00022737"/>
    </source>
</evidence>
<evidence type="ECO:0000256" key="15">
    <source>
        <dbReference type="ARBA" id="ARBA00023268"/>
    </source>
</evidence>
<dbReference type="Proteomes" id="UP001307849">
    <property type="component" value="Unassembled WGS sequence"/>
</dbReference>
<dbReference type="FunFam" id="3.10.129.10:FF:000013">
    <property type="entry name" value="Peroxisomal multifunctional enzyme type 2"/>
    <property type="match status" value="1"/>
</dbReference>
<dbReference type="Pfam" id="PF00106">
    <property type="entry name" value="adh_short"/>
    <property type="match status" value="2"/>
</dbReference>
<dbReference type="SUPFAM" id="SSF51735">
    <property type="entry name" value="NAD(P)-binding Rossmann-fold domains"/>
    <property type="match status" value="2"/>
</dbReference>
<dbReference type="PANTHER" id="PTHR45024:SF2">
    <property type="entry name" value="SCP2 DOMAIN-CONTAINING PROTEIN"/>
    <property type="match status" value="1"/>
</dbReference>
<dbReference type="InterPro" id="IPR057326">
    <property type="entry name" value="KR_dom"/>
</dbReference>
<evidence type="ECO:0000256" key="19">
    <source>
        <dbReference type="ARBA" id="ARBA00073871"/>
    </source>
</evidence>
<evidence type="ECO:0000259" key="21">
    <source>
        <dbReference type="SMART" id="SM00822"/>
    </source>
</evidence>
<keyword evidence="15" id="KW-0511">Multifunctional enzyme</keyword>
<dbReference type="Gene3D" id="3.40.50.720">
    <property type="entry name" value="NAD(P)-binding Rossmann-like Domain"/>
    <property type="match status" value="2"/>
</dbReference>
<dbReference type="AlphaFoldDB" id="A0AAN8NAJ6"/>
<comment type="caution">
    <text evidence="22">The sequence shown here is derived from an EMBL/GenBank/DDBJ whole genome shotgun (WGS) entry which is preliminary data.</text>
</comment>
<evidence type="ECO:0000256" key="16">
    <source>
        <dbReference type="ARBA" id="ARBA00029334"/>
    </source>
</evidence>
<dbReference type="InterPro" id="IPR029069">
    <property type="entry name" value="HotDog_dom_sf"/>
</dbReference>
<dbReference type="EMBL" id="JAVHJM010000003">
    <property type="protein sequence ID" value="KAK6517195.1"/>
    <property type="molecule type" value="Genomic_DNA"/>
</dbReference>
<dbReference type="PROSITE" id="PS00061">
    <property type="entry name" value="ADH_SHORT"/>
    <property type="match status" value="2"/>
</dbReference>
<keyword evidence="9" id="KW-0521">NADP</keyword>
<dbReference type="GO" id="GO:0016491">
    <property type="term" value="F:oxidoreductase activity"/>
    <property type="evidence" value="ECO:0007669"/>
    <property type="project" value="UniProtKB-KW"/>
</dbReference>
<dbReference type="PRINTS" id="PR00081">
    <property type="entry name" value="GDHRDH"/>
</dbReference>
<keyword evidence="11" id="KW-0443">Lipid metabolism</keyword>
<keyword evidence="12" id="KW-0576">Peroxisome</keyword>
<evidence type="ECO:0000256" key="1">
    <source>
        <dbReference type="ARBA" id="ARBA00004275"/>
    </source>
</evidence>
<dbReference type="GO" id="GO:0006631">
    <property type="term" value="P:fatty acid metabolic process"/>
    <property type="evidence" value="ECO:0007669"/>
    <property type="project" value="UniProtKB-KW"/>
</dbReference>
<dbReference type="InterPro" id="IPR054357">
    <property type="entry name" value="MFE-2_N"/>
</dbReference>
<name>A0AAN8NAJ6_9PEZI</name>
<comment type="similarity">
    <text evidence="3">Belongs to the short-chain dehydrogenases/reductases (SDR) family.</text>
</comment>
<evidence type="ECO:0000256" key="17">
    <source>
        <dbReference type="ARBA" id="ARBA00052025"/>
    </source>
</evidence>
<gene>
    <name evidence="22" type="primary">FOX2</name>
    <name evidence="22" type="ORF">TWF506_007068</name>
</gene>
<dbReference type="GO" id="GO:0005777">
    <property type="term" value="C:peroxisome"/>
    <property type="evidence" value="ECO:0007669"/>
    <property type="project" value="UniProtKB-SubCell"/>
</dbReference>
<dbReference type="Gene3D" id="3.10.129.10">
    <property type="entry name" value="Hotdog Thioesterase"/>
    <property type="match status" value="2"/>
</dbReference>
<dbReference type="SMART" id="SM00822">
    <property type="entry name" value="PKS_KR"/>
    <property type="match status" value="1"/>
</dbReference>
<evidence type="ECO:0000256" key="4">
    <source>
        <dbReference type="ARBA" id="ARBA00011245"/>
    </source>
</evidence>
<dbReference type="GO" id="GO:0018812">
    <property type="term" value="F:3-hydroxyacyl-CoA dehydratase activity"/>
    <property type="evidence" value="ECO:0007669"/>
    <property type="project" value="UniProtKB-EC"/>
</dbReference>
<accession>A0AAN8NAJ6</accession>
<comment type="catalytic activity">
    <reaction evidence="17">
        <text>a (3R)-3-hydroxyacyl-CoA + NAD(+) = a 3-oxoacyl-CoA + NADH + H(+)</text>
        <dbReference type="Rhea" id="RHEA:32711"/>
        <dbReference type="ChEBI" id="CHEBI:15378"/>
        <dbReference type="ChEBI" id="CHEBI:57319"/>
        <dbReference type="ChEBI" id="CHEBI:57540"/>
        <dbReference type="ChEBI" id="CHEBI:57945"/>
        <dbReference type="ChEBI" id="CHEBI:90726"/>
        <dbReference type="EC" id="1.1.1.n12"/>
    </reaction>
</comment>
<keyword evidence="10" id="KW-0560">Oxidoreductase</keyword>
<dbReference type="InterPro" id="IPR002539">
    <property type="entry name" value="MaoC-like_dom"/>
</dbReference>
<sequence>MASKELRFDNKVVVVTGAGGGLGKAYALFFASRGASVVVNDLGGSFKGEGASSKAADLVVDEIKSAGGKAVANYDSVENGERIIDTAVKAFGTVHILINNAGILRDISFKNMKDADWDLIIKVHVDGSYKCAKAAWPHFRKQKYGRIINTSSAAGLFGSFGQCNYSAAKLALVGFSETLAKEGAKYNIFCNAIAPVAASRMTQTVMPEEVLANLKPDWIVPVVAYLVHDSNQTENGGIFEAGAGHVAKLRWERSKGAVYKTDSTMTPGAILKKWDQITDYSAPSYPDGPADFMDLLEQSKSIGPNGQGPAIDFKDKVVLVTGAGGGLGRAYALLFGKLGAKVVVNDLVNPDNTVNEIRAAGGTAVGNKSSVEDGEAVVKSCVDSFGAVHIIINNAGILRDKSFQGMTDEQWKIVMDVHLRGTYKVTKAAWPIMLAQKYGRIVNTTSTSGIYGNFGQANYAAAKLGILGFSRALAREGQKYNIFVNTIAPNAGTNMTRTVMPEEIVQALKPDYIAPLVALLSSDHCPDPTGGLYEVGSGWVGKTRWQRSGGHGFPIDKSLTAEDVAAQWERISNFEDGRADHPESAQDALSSIMKNLSNKSSSESGSGGLDYLKAIEAAKAAKAAGSEFVFDDRDVILYNLGLGAKRTDLNLVFESADKFEVLPTFGVIPPFNAATPYSLDEIVPNFSPMMLLHGEQYLEIKKYPIPTSGTFVNYPKLVEVIDKGAAAVVVAGVTTKDAATGEEVFYNESSIFIRGSGGFGGNPKGLDRGAATAANKPPARKPDFVVEEKTTEEQAALYRLSGDRNPLHIDPEFSKVGGFKTPILHGLCFFGISGKHVYNKFGPFKNIKVRFAGTVLPGQTLRTEMWKEGNKVIYQVVVVETGKLAISSAAVELVGSSQSKL</sequence>
<keyword evidence="7" id="KW-0677">Repeat</keyword>
<comment type="subunit">
    <text evidence="4">Monomer.</text>
</comment>
<dbReference type="InterPro" id="IPR036291">
    <property type="entry name" value="NAD(P)-bd_dom_sf"/>
</dbReference>
<organism evidence="22 23">
    <name type="scientific">Arthrobotrys conoides</name>
    <dbReference type="NCBI Taxonomy" id="74498"/>
    <lineage>
        <taxon>Eukaryota</taxon>
        <taxon>Fungi</taxon>
        <taxon>Dikarya</taxon>
        <taxon>Ascomycota</taxon>
        <taxon>Pezizomycotina</taxon>
        <taxon>Orbiliomycetes</taxon>
        <taxon>Orbiliales</taxon>
        <taxon>Orbiliaceae</taxon>
        <taxon>Arthrobotrys</taxon>
    </lineage>
</organism>
<dbReference type="CDD" id="cd03448">
    <property type="entry name" value="HDE_HSD"/>
    <property type="match status" value="1"/>
</dbReference>
<evidence type="ECO:0000256" key="5">
    <source>
        <dbReference type="ARBA" id="ARBA00012456"/>
    </source>
</evidence>
<dbReference type="EC" id="1.1.1.n12" evidence="5"/>
<keyword evidence="23" id="KW-1185">Reference proteome</keyword>
<comment type="subcellular location">
    <subcellularLocation>
        <location evidence="1">Peroxisome</location>
    </subcellularLocation>
</comment>
<comment type="catalytic activity">
    <reaction evidence="16">
        <text>a (3R)-3-hydroxyacyl-CoA = a (2E)-enoyl-CoA + H2O</text>
        <dbReference type="Rhea" id="RHEA:26526"/>
        <dbReference type="ChEBI" id="CHEBI:15377"/>
        <dbReference type="ChEBI" id="CHEBI:57319"/>
        <dbReference type="ChEBI" id="CHEBI:58856"/>
        <dbReference type="EC" id="4.2.1.119"/>
    </reaction>
</comment>
<dbReference type="EC" id="4.2.1.119" evidence="6"/>
<protein>
    <recommendedName>
        <fullName evidence="19">Peroxisomal hydratase-dehydrogenase-epimerase</fullName>
        <ecNumber evidence="5">1.1.1.n12</ecNumber>
        <ecNumber evidence="6">4.2.1.119</ecNumber>
    </recommendedName>
    <alternativeName>
        <fullName evidence="20">Multifunctional beta-oxidation protein</fullName>
    </alternativeName>
</protein>
<reference evidence="22 23" key="1">
    <citation type="submission" date="2019-10" db="EMBL/GenBank/DDBJ databases">
        <authorList>
            <person name="Palmer J.M."/>
        </authorList>
    </citation>
    <scope>NUCLEOTIDE SEQUENCE [LARGE SCALE GENOMIC DNA]</scope>
    <source>
        <strain evidence="22 23">TWF506</strain>
    </source>
</reference>
<dbReference type="Pfam" id="PF01575">
    <property type="entry name" value="MaoC_dehydratas"/>
    <property type="match status" value="1"/>
</dbReference>
<evidence type="ECO:0000313" key="23">
    <source>
        <dbReference type="Proteomes" id="UP001307849"/>
    </source>
</evidence>
<evidence type="ECO:0000256" key="18">
    <source>
        <dbReference type="ARBA" id="ARBA00055743"/>
    </source>
</evidence>
<dbReference type="InterPro" id="IPR002347">
    <property type="entry name" value="SDR_fam"/>
</dbReference>
<keyword evidence="14" id="KW-0456">Lyase</keyword>
<evidence type="ECO:0000256" key="11">
    <source>
        <dbReference type="ARBA" id="ARBA00023098"/>
    </source>
</evidence>
<dbReference type="InterPro" id="IPR051687">
    <property type="entry name" value="Peroxisomal_Beta-Oxidation"/>
</dbReference>
<keyword evidence="13" id="KW-0413">Isomerase</keyword>
<evidence type="ECO:0000256" key="10">
    <source>
        <dbReference type="ARBA" id="ARBA00023002"/>
    </source>
</evidence>
<dbReference type="CDD" id="cd05353">
    <property type="entry name" value="hydroxyacyl-CoA-like_DH_SDR_c-like"/>
    <property type="match status" value="2"/>
</dbReference>
<evidence type="ECO:0000256" key="13">
    <source>
        <dbReference type="ARBA" id="ARBA00023235"/>
    </source>
</evidence>
<evidence type="ECO:0000256" key="14">
    <source>
        <dbReference type="ARBA" id="ARBA00023239"/>
    </source>
</evidence>
<evidence type="ECO:0000313" key="22">
    <source>
        <dbReference type="EMBL" id="KAK6517195.1"/>
    </source>
</evidence>
<dbReference type="GO" id="GO:0016853">
    <property type="term" value="F:isomerase activity"/>
    <property type="evidence" value="ECO:0007669"/>
    <property type="project" value="UniProtKB-KW"/>
</dbReference>
<evidence type="ECO:0000256" key="6">
    <source>
        <dbReference type="ARBA" id="ARBA00013156"/>
    </source>
</evidence>
<evidence type="ECO:0000256" key="12">
    <source>
        <dbReference type="ARBA" id="ARBA00023140"/>
    </source>
</evidence>
<dbReference type="SUPFAM" id="SSF54637">
    <property type="entry name" value="Thioesterase/thiol ester dehydrase-isomerase"/>
    <property type="match status" value="2"/>
</dbReference>
<proteinExistence type="inferred from homology"/>
<evidence type="ECO:0000256" key="2">
    <source>
        <dbReference type="ARBA" id="ARBA00005005"/>
    </source>
</evidence>
<feature type="domain" description="Ketoreductase" evidence="21">
    <location>
        <begin position="316"/>
        <end position="490"/>
    </location>
</feature>
<evidence type="ECO:0000256" key="8">
    <source>
        <dbReference type="ARBA" id="ARBA00022832"/>
    </source>
</evidence>
<dbReference type="PRINTS" id="PR00080">
    <property type="entry name" value="SDRFAMILY"/>
</dbReference>